<name>A0AA35XZB4_METCP</name>
<evidence type="ECO:0000256" key="1">
    <source>
        <dbReference type="SAM" id="MobiDB-lite"/>
    </source>
</evidence>
<gene>
    <name evidence="2" type="ORF">MCNOR_2624</name>
</gene>
<evidence type="ECO:0000313" key="2">
    <source>
        <dbReference type="EMBL" id="CAI8857879.1"/>
    </source>
</evidence>
<dbReference type="EMBL" id="OX458332">
    <property type="protein sequence ID" value="CAI8857879.1"/>
    <property type="molecule type" value="Genomic_DNA"/>
</dbReference>
<evidence type="ECO:0000313" key="3">
    <source>
        <dbReference type="Proteomes" id="UP001158598"/>
    </source>
</evidence>
<sequence length="88" mass="9459">MFMAGAERRFLLRGASSGRAARGREILMNGRKHCGERAGSAEIGNPPWGLAKKRGRPSRMTDRGRSASARRSRSSGDSVLSAGGRDRS</sequence>
<reference evidence="2" key="1">
    <citation type="submission" date="2023-03" db="EMBL/GenBank/DDBJ databases">
        <authorList>
            <person name="Pearce D."/>
        </authorList>
    </citation>
    <scope>NUCLEOTIDE SEQUENCE</scope>
    <source>
        <strain evidence="2">Mc</strain>
    </source>
</reference>
<dbReference type="Proteomes" id="UP001158598">
    <property type="component" value="Chromosome"/>
</dbReference>
<dbReference type="AlphaFoldDB" id="A0AA35XZB4"/>
<protein>
    <submittedName>
        <fullName evidence="2">Uncharacterized protein</fullName>
    </submittedName>
</protein>
<organism evidence="2 3">
    <name type="scientific">Methylococcus capsulatus</name>
    <dbReference type="NCBI Taxonomy" id="414"/>
    <lineage>
        <taxon>Bacteria</taxon>
        <taxon>Pseudomonadati</taxon>
        <taxon>Pseudomonadota</taxon>
        <taxon>Gammaproteobacteria</taxon>
        <taxon>Methylococcales</taxon>
        <taxon>Methylococcaceae</taxon>
        <taxon>Methylococcus</taxon>
    </lineage>
</organism>
<feature type="region of interest" description="Disordered" evidence="1">
    <location>
        <begin position="31"/>
        <end position="88"/>
    </location>
</feature>
<proteinExistence type="predicted"/>
<accession>A0AA35XZB4</accession>